<evidence type="ECO:0000259" key="8">
    <source>
        <dbReference type="SMART" id="SM00245"/>
    </source>
</evidence>
<dbReference type="EMBL" id="DSEC01000246">
    <property type="protein sequence ID" value="HER43502.1"/>
    <property type="molecule type" value="Genomic_DNA"/>
</dbReference>
<gene>
    <name evidence="9" type="ORF">ENO08_03485</name>
</gene>
<dbReference type="InterPro" id="IPR015943">
    <property type="entry name" value="WD40/YVTN_repeat-like_dom_sf"/>
</dbReference>
<dbReference type="SMART" id="SM00245">
    <property type="entry name" value="TSPc"/>
    <property type="match status" value="1"/>
</dbReference>
<keyword evidence="5" id="KW-0378">Hydrolase</keyword>
<keyword evidence="6" id="KW-0720">Serine protease</keyword>
<evidence type="ECO:0000313" key="9">
    <source>
        <dbReference type="EMBL" id="HER43502.1"/>
    </source>
</evidence>
<dbReference type="AlphaFoldDB" id="A0A7V2F368"/>
<evidence type="ECO:0000256" key="1">
    <source>
        <dbReference type="ARBA" id="ARBA00004496"/>
    </source>
</evidence>
<accession>A0A7V2F368</accession>
<evidence type="ECO:0000256" key="6">
    <source>
        <dbReference type="ARBA" id="ARBA00022825"/>
    </source>
</evidence>
<name>A0A7V2F368_UNCEI</name>
<evidence type="ECO:0000256" key="4">
    <source>
        <dbReference type="ARBA" id="ARBA00022670"/>
    </source>
</evidence>
<dbReference type="InterPro" id="IPR036034">
    <property type="entry name" value="PDZ_sf"/>
</dbReference>
<feature type="non-terminal residue" evidence="9">
    <location>
        <position position="1"/>
    </location>
</feature>
<dbReference type="PANTHER" id="PTHR43253">
    <property type="entry name" value="TRICORN PROTEASE HOMOLOG 2-RELATED"/>
    <property type="match status" value="1"/>
</dbReference>
<reference evidence="9" key="1">
    <citation type="journal article" date="2020" name="mSystems">
        <title>Genome- and Community-Level Interaction Insights into Carbon Utilization and Element Cycling Functions of Hydrothermarchaeota in Hydrothermal Sediment.</title>
        <authorList>
            <person name="Zhou Z."/>
            <person name="Liu Y."/>
            <person name="Xu W."/>
            <person name="Pan J."/>
            <person name="Luo Z.H."/>
            <person name="Li M."/>
        </authorList>
    </citation>
    <scope>NUCLEOTIDE SEQUENCE [LARGE SCALE GENOMIC DNA]</scope>
    <source>
        <strain evidence="9">SpSt-1233</strain>
    </source>
</reference>
<keyword evidence="4" id="KW-0645">Protease</keyword>
<comment type="subcellular location">
    <subcellularLocation>
        <location evidence="1">Cytoplasm</location>
    </subcellularLocation>
</comment>
<dbReference type="InterPro" id="IPR029414">
    <property type="entry name" value="Tricorn_PDZ"/>
</dbReference>
<dbReference type="Gene3D" id="3.30.750.44">
    <property type="match status" value="1"/>
</dbReference>
<comment type="caution">
    <text evidence="9">The sequence shown here is derived from an EMBL/GenBank/DDBJ whole genome shotgun (WGS) entry which is preliminary data.</text>
</comment>
<dbReference type="Pfam" id="PF14684">
    <property type="entry name" value="Tricorn_C1"/>
    <property type="match status" value="1"/>
</dbReference>
<feature type="region of interest" description="Disordered" evidence="7">
    <location>
        <begin position="16"/>
        <end position="49"/>
    </location>
</feature>
<dbReference type="InterPro" id="IPR028204">
    <property type="entry name" value="Tricorn_C1"/>
</dbReference>
<dbReference type="Gene3D" id="3.90.226.10">
    <property type="entry name" value="2-enoyl-CoA Hydratase, Chain A, domain 1"/>
    <property type="match status" value="1"/>
</dbReference>
<feature type="compositionally biased region" description="Basic and acidic residues" evidence="7">
    <location>
        <begin position="28"/>
        <end position="49"/>
    </location>
</feature>
<keyword evidence="3" id="KW-0963">Cytoplasm</keyword>
<dbReference type="InterPro" id="IPR012393">
    <property type="entry name" value="Tricorn_protease"/>
</dbReference>
<evidence type="ECO:0000256" key="5">
    <source>
        <dbReference type="ARBA" id="ARBA00022801"/>
    </source>
</evidence>
<proteinExistence type="inferred from homology"/>
<evidence type="ECO:0000256" key="7">
    <source>
        <dbReference type="SAM" id="MobiDB-lite"/>
    </source>
</evidence>
<sequence length="555" mass="62551">YRHRRFEDRIYVGTLTADTPSPLAPLSDEEKPAPDEKDKKDKEKSGGGEEVKIRHIDVDGFADRVVAFPEPAGRYFGLTAVEGGIVFLNGEHELKRYDLEERESKTILEKVDSYQVAAGGKKFLYRSGSDYGITDLAPGKKPGDGKLDLSTMEMRVDPVTEWRQIYHDAWRIMRDWFYDPDMHRVDWKAMRDKYAVLLPHLAHRTDLDYILGELIGELNAGHTYVFSGDEPRVERVEVGLLGCELRADGDYYRIEKIYKGENWEEGTRSPLTEPGLDVEAGDYIIAVDGVEAKTDLNFYRHLENKAGIQVTLTINDKPAMKGSRDVVVRPIPSELNLRYIEWVDRNRRIVDELSGGRIGYLHVPNTAYEGYKEFFKAFQPLSSKEALIIDERYNGGGHSPYQMAQILGNRIASYWAVRHGEMSATPFPVHEGPKVMLINGLSSSGGDAFPYYFKKLGVGALMGETTWGGLIGYGYSPRFVDGGGMAVPGFAFVNTEGKWDVEAVGVDPDIYVFDDPTLIQAGREPMLEKAVEYLLEELRKRPVEKVDEPEGPDRS</sequence>
<dbReference type="CDD" id="cd07562">
    <property type="entry name" value="Peptidase_S41_TRI"/>
    <property type="match status" value="1"/>
</dbReference>
<dbReference type="GO" id="GO:0006508">
    <property type="term" value="P:proteolysis"/>
    <property type="evidence" value="ECO:0007669"/>
    <property type="project" value="UniProtKB-KW"/>
</dbReference>
<dbReference type="Pfam" id="PF03572">
    <property type="entry name" value="Peptidase_S41"/>
    <property type="match status" value="1"/>
</dbReference>
<dbReference type="InterPro" id="IPR005151">
    <property type="entry name" value="Tail-specific_protease"/>
</dbReference>
<dbReference type="Pfam" id="PF14685">
    <property type="entry name" value="PDZ_Tricorn"/>
    <property type="match status" value="1"/>
</dbReference>
<dbReference type="Gene3D" id="2.30.42.10">
    <property type="match status" value="1"/>
</dbReference>
<dbReference type="SUPFAM" id="SSF50156">
    <property type="entry name" value="PDZ domain-like"/>
    <property type="match status" value="1"/>
</dbReference>
<dbReference type="Gene3D" id="2.130.10.10">
    <property type="entry name" value="YVTN repeat-like/Quinoprotein amine dehydrogenase"/>
    <property type="match status" value="1"/>
</dbReference>
<protein>
    <submittedName>
        <fullName evidence="9">Acetyl-CoA synthetase</fullName>
    </submittedName>
</protein>
<dbReference type="SUPFAM" id="SSF52096">
    <property type="entry name" value="ClpP/crotonase"/>
    <property type="match status" value="1"/>
</dbReference>
<dbReference type="InterPro" id="IPR029045">
    <property type="entry name" value="ClpP/crotonase-like_dom_sf"/>
</dbReference>
<dbReference type="GO" id="GO:0008236">
    <property type="term" value="F:serine-type peptidase activity"/>
    <property type="evidence" value="ECO:0007669"/>
    <property type="project" value="UniProtKB-KW"/>
</dbReference>
<dbReference type="PANTHER" id="PTHR43253:SF1">
    <property type="entry name" value="TRICORN PROTEASE HOMOLOG 2-RELATED"/>
    <property type="match status" value="1"/>
</dbReference>
<organism evidence="9">
    <name type="scientific">Eiseniibacteriota bacterium</name>
    <dbReference type="NCBI Taxonomy" id="2212470"/>
    <lineage>
        <taxon>Bacteria</taxon>
        <taxon>Candidatus Eiseniibacteriota</taxon>
    </lineage>
</organism>
<evidence type="ECO:0000256" key="2">
    <source>
        <dbReference type="ARBA" id="ARBA00008524"/>
    </source>
</evidence>
<feature type="domain" description="Tail specific protease" evidence="8">
    <location>
        <begin position="323"/>
        <end position="513"/>
    </location>
</feature>
<dbReference type="Proteomes" id="UP000886069">
    <property type="component" value="Unassembled WGS sequence"/>
</dbReference>
<dbReference type="GO" id="GO:0005737">
    <property type="term" value="C:cytoplasm"/>
    <property type="evidence" value="ECO:0007669"/>
    <property type="project" value="UniProtKB-SubCell"/>
</dbReference>
<evidence type="ECO:0000256" key="3">
    <source>
        <dbReference type="ARBA" id="ARBA00022490"/>
    </source>
</evidence>
<comment type="similarity">
    <text evidence="2">Belongs to the peptidase S41B family.</text>
</comment>